<dbReference type="InterPro" id="IPR012337">
    <property type="entry name" value="RNaseH-like_sf"/>
</dbReference>
<name>A0A929RVL0_9BACT</name>
<dbReference type="SUPFAM" id="SSF53098">
    <property type="entry name" value="Ribonuclease H-like"/>
    <property type="match status" value="1"/>
</dbReference>
<comment type="caution">
    <text evidence="2">The sequence shown here is derived from an EMBL/GenBank/DDBJ whole genome shotgun (WGS) entry which is preliminary data.</text>
</comment>
<protein>
    <submittedName>
        <fullName evidence="2">IS3 family transposase</fullName>
    </submittedName>
</protein>
<evidence type="ECO:0000313" key="2">
    <source>
        <dbReference type="EMBL" id="MBF0970067.1"/>
    </source>
</evidence>
<dbReference type="GO" id="GO:0015074">
    <property type="term" value="P:DNA integration"/>
    <property type="evidence" value="ECO:0007669"/>
    <property type="project" value="InterPro"/>
</dbReference>
<evidence type="ECO:0000259" key="1">
    <source>
        <dbReference type="Pfam" id="PF13333"/>
    </source>
</evidence>
<evidence type="ECO:0000313" key="3">
    <source>
        <dbReference type="Proteomes" id="UP000704068"/>
    </source>
</evidence>
<sequence length="55" mass="6888">MKNELLYVNDFDSVDSFETELRKYILWYNKKRIKLRLKGMSPAQYRAQYYREFNN</sequence>
<proteinExistence type="predicted"/>
<dbReference type="InterPro" id="IPR001584">
    <property type="entry name" value="Integrase_cat-core"/>
</dbReference>
<dbReference type="EMBL" id="JABZGR010000006">
    <property type="protein sequence ID" value="MBF0970067.1"/>
    <property type="molecule type" value="Genomic_DNA"/>
</dbReference>
<feature type="domain" description="Integrase catalytic" evidence="1">
    <location>
        <begin position="2"/>
        <end position="48"/>
    </location>
</feature>
<gene>
    <name evidence="2" type="ORF">HXK21_03355</name>
</gene>
<dbReference type="AlphaFoldDB" id="A0A929RVL0"/>
<reference evidence="2" key="1">
    <citation type="submission" date="2020-04" db="EMBL/GenBank/DDBJ databases">
        <title>Deep metagenomics examines the oral microbiome during advanced dental caries in children, revealing novel taxa and co-occurrences with host molecules.</title>
        <authorList>
            <person name="Baker J.L."/>
            <person name="Morton J.T."/>
            <person name="Dinis M."/>
            <person name="Alvarez R."/>
            <person name="Tran N.C."/>
            <person name="Knight R."/>
            <person name="Edlund A."/>
        </authorList>
    </citation>
    <scope>NUCLEOTIDE SEQUENCE</scope>
    <source>
        <strain evidence="2">JCVI_34_bin.1</strain>
    </source>
</reference>
<dbReference type="Proteomes" id="UP000704068">
    <property type="component" value="Unassembled WGS sequence"/>
</dbReference>
<organism evidence="2 3">
    <name type="scientific">Alloprevotella tannerae</name>
    <dbReference type="NCBI Taxonomy" id="76122"/>
    <lineage>
        <taxon>Bacteria</taxon>
        <taxon>Pseudomonadati</taxon>
        <taxon>Bacteroidota</taxon>
        <taxon>Bacteroidia</taxon>
        <taxon>Bacteroidales</taxon>
        <taxon>Prevotellaceae</taxon>
        <taxon>Alloprevotella</taxon>
    </lineage>
</organism>
<dbReference type="Pfam" id="PF13333">
    <property type="entry name" value="rve_2"/>
    <property type="match status" value="1"/>
</dbReference>
<accession>A0A929RVL0</accession>